<dbReference type="GeneID" id="110778019"/>
<organism evidence="10 11">
    <name type="scientific">Spinacia oleracea</name>
    <name type="common">Spinach</name>
    <dbReference type="NCBI Taxonomy" id="3562"/>
    <lineage>
        <taxon>Eukaryota</taxon>
        <taxon>Viridiplantae</taxon>
        <taxon>Streptophyta</taxon>
        <taxon>Embryophyta</taxon>
        <taxon>Tracheophyta</taxon>
        <taxon>Spermatophyta</taxon>
        <taxon>Magnoliopsida</taxon>
        <taxon>eudicotyledons</taxon>
        <taxon>Gunneridae</taxon>
        <taxon>Pentapetalae</taxon>
        <taxon>Caryophyllales</taxon>
        <taxon>Chenopodiaceae</taxon>
        <taxon>Chenopodioideae</taxon>
        <taxon>Anserineae</taxon>
        <taxon>Spinacia</taxon>
    </lineage>
</organism>
<dbReference type="SUPFAM" id="SSF53720">
    <property type="entry name" value="ALDH-like"/>
    <property type="match status" value="1"/>
</dbReference>
<dbReference type="Gene3D" id="3.40.309.10">
    <property type="entry name" value="Aldehyde Dehydrogenase, Chain A, domain 2"/>
    <property type="match status" value="1"/>
</dbReference>
<evidence type="ECO:0000256" key="4">
    <source>
        <dbReference type="ARBA" id="ARBA00023027"/>
    </source>
</evidence>
<reference evidence="10" key="1">
    <citation type="journal article" date="2021" name="Nat. Commun.">
        <title>Genomic analyses provide insights into spinach domestication and the genetic basis of agronomic traits.</title>
        <authorList>
            <person name="Cai X."/>
            <person name="Sun X."/>
            <person name="Xu C."/>
            <person name="Sun H."/>
            <person name="Wang X."/>
            <person name="Ge C."/>
            <person name="Zhang Z."/>
            <person name="Wang Q."/>
            <person name="Fei Z."/>
            <person name="Jiao C."/>
            <person name="Wang Q."/>
        </authorList>
    </citation>
    <scope>NUCLEOTIDE SEQUENCE [LARGE SCALE GENOMIC DNA]</scope>
    <source>
        <strain evidence="10">cv. Varoflay</strain>
    </source>
</reference>
<sequence>MGDISNGSSESCTFKMPEIKFTKLFINGEFVDATSGKSFETIDPRNGEVITRVAEGDKEDIDLAVKAAREAFDHGPWPRMSGYARGRIMMKFADLIEEHVEELAALDSIDAGKLFTMGKILDIPGASHCLRYYAGAADKIHGQTLKMSRAMQGYTLREPIGVVGHIIPWNYPTTMFFLKVAPALAAGCTMVVKPAEQTPLSALFYAHLSKLAGVPDGVLNVVNGFGETAGAAVASHMDIDKISFTGSAEVGRLIMQAAATSNLKPVSLELGGKSPLIIFDDADVEVAAELALQGCMFNKGEICVASTRILVQEGIYEEVAKKLTEKAKSWVVGDPFDPRVQQGPQVDKKQFERVLSYIRKGKEEGAELLVGGEAHGEQGYYICPTIFSDVKDDMQIAKDEIFGPVMSLMKFKTIDEAIKRANATKYGLAAGIVTKNLDIANTVSRSIRAGSIWINCYFGFDDDAPFGGYKMSGFGREHGLDGLYMYTQVKSVVTPIYNSPWL</sequence>
<dbReference type="InterPro" id="IPR016163">
    <property type="entry name" value="Ald_DH_C"/>
</dbReference>
<evidence type="ECO:0000256" key="1">
    <source>
        <dbReference type="ARBA" id="ARBA00009986"/>
    </source>
</evidence>
<dbReference type="Pfam" id="PF00171">
    <property type="entry name" value="Aldedh"/>
    <property type="match status" value="1"/>
</dbReference>
<keyword evidence="3 8" id="KW-0560">Oxidoreductase</keyword>
<dbReference type="GO" id="GO:0004029">
    <property type="term" value="F:aldehyde dehydrogenase (NAD+) activity"/>
    <property type="evidence" value="ECO:0000318"/>
    <property type="project" value="GO_Central"/>
</dbReference>
<dbReference type="InterPro" id="IPR015590">
    <property type="entry name" value="Aldehyde_DH_dom"/>
</dbReference>
<evidence type="ECO:0000313" key="10">
    <source>
        <dbReference type="Proteomes" id="UP000813463"/>
    </source>
</evidence>
<dbReference type="InterPro" id="IPR016162">
    <property type="entry name" value="Ald_DH_N"/>
</dbReference>
<proteinExistence type="inferred from homology"/>
<accession>A0A9R0JKN1</accession>
<dbReference type="FunFam" id="3.40.605.10:FF:000026">
    <property type="entry name" value="Aldehyde dehydrogenase, putative"/>
    <property type="match status" value="1"/>
</dbReference>
<dbReference type="RefSeq" id="XP_021838270.1">
    <property type="nucleotide sequence ID" value="XM_021982578.2"/>
</dbReference>
<evidence type="ECO:0000256" key="2">
    <source>
        <dbReference type="ARBA" id="ARBA00011881"/>
    </source>
</evidence>
<dbReference type="PROSITE" id="PS00687">
    <property type="entry name" value="ALDEHYDE_DEHYDR_GLU"/>
    <property type="match status" value="1"/>
</dbReference>
<dbReference type="AlphaFoldDB" id="A0A9R0JKN1"/>
<keyword evidence="10" id="KW-1185">Reference proteome</keyword>
<feature type="domain" description="Aldehyde dehydrogenase" evidence="9">
    <location>
        <begin position="30"/>
        <end position="492"/>
    </location>
</feature>
<dbReference type="FunFam" id="3.40.309.10:FF:000065">
    <property type="entry name" value="Aldehyde dehydrogenase3"/>
    <property type="match status" value="1"/>
</dbReference>
<feature type="active site" evidence="7">
    <location>
        <position position="269"/>
    </location>
</feature>
<comment type="catalytic activity">
    <reaction evidence="5">
        <text>octanal + NADP(+) + H2O = octanoate + NADPH + 2 H(+)</text>
        <dbReference type="Rhea" id="RHEA:59904"/>
        <dbReference type="ChEBI" id="CHEBI:15377"/>
        <dbReference type="ChEBI" id="CHEBI:15378"/>
        <dbReference type="ChEBI" id="CHEBI:17935"/>
        <dbReference type="ChEBI" id="CHEBI:25646"/>
        <dbReference type="ChEBI" id="CHEBI:57783"/>
        <dbReference type="ChEBI" id="CHEBI:58349"/>
    </reaction>
    <physiologicalReaction direction="left-to-right" evidence="5">
        <dbReference type="Rhea" id="RHEA:59905"/>
    </physiologicalReaction>
</comment>
<evidence type="ECO:0000256" key="5">
    <source>
        <dbReference type="ARBA" id="ARBA00050461"/>
    </source>
</evidence>
<dbReference type="Proteomes" id="UP000813463">
    <property type="component" value="Chromosome 2"/>
</dbReference>
<comment type="subunit">
    <text evidence="2">Homotetramer.</text>
</comment>
<dbReference type="Gene3D" id="3.40.605.10">
    <property type="entry name" value="Aldehyde Dehydrogenase, Chain A, domain 1"/>
    <property type="match status" value="1"/>
</dbReference>
<dbReference type="KEGG" id="soe:110778019"/>
<evidence type="ECO:0000313" key="11">
    <source>
        <dbReference type="RefSeq" id="XP_021838270.1"/>
    </source>
</evidence>
<comment type="similarity">
    <text evidence="1 8">Belongs to the aldehyde dehydrogenase family.</text>
</comment>
<dbReference type="FunFam" id="3.40.605.10:FF:000011">
    <property type="entry name" value="ALD5p Mitochondrial aldehyde dehydrogenase"/>
    <property type="match status" value="1"/>
</dbReference>
<evidence type="ECO:0000259" key="9">
    <source>
        <dbReference type="Pfam" id="PF00171"/>
    </source>
</evidence>
<evidence type="ECO:0000256" key="7">
    <source>
        <dbReference type="PROSITE-ProRule" id="PRU10007"/>
    </source>
</evidence>
<evidence type="ECO:0000256" key="6">
    <source>
        <dbReference type="ARBA" id="ARBA00068140"/>
    </source>
</evidence>
<keyword evidence="4" id="KW-0520">NAD</keyword>
<evidence type="ECO:0000256" key="8">
    <source>
        <dbReference type="RuleBase" id="RU003345"/>
    </source>
</evidence>
<protein>
    <recommendedName>
        <fullName evidence="6">Aldehyde dehydrogenase 1</fullName>
    </recommendedName>
</protein>
<dbReference type="InterPro" id="IPR016161">
    <property type="entry name" value="Ald_DH/histidinol_DH"/>
</dbReference>
<name>A0A9R0JKN1_SPIOL</name>
<gene>
    <name evidence="11" type="primary">LOC110778019</name>
</gene>
<dbReference type="PANTHER" id="PTHR11699">
    <property type="entry name" value="ALDEHYDE DEHYDROGENASE-RELATED"/>
    <property type="match status" value="1"/>
</dbReference>
<dbReference type="InterPro" id="IPR029510">
    <property type="entry name" value="Ald_DH_CS_GLU"/>
</dbReference>
<reference evidence="11" key="2">
    <citation type="submission" date="2025-08" db="UniProtKB">
        <authorList>
            <consortium name="RefSeq"/>
        </authorList>
    </citation>
    <scope>IDENTIFICATION</scope>
    <source>
        <tissue evidence="11">Leaf</tissue>
    </source>
</reference>
<evidence type="ECO:0000256" key="3">
    <source>
        <dbReference type="ARBA" id="ARBA00023002"/>
    </source>
</evidence>
<dbReference type="OrthoDB" id="310895at2759"/>